<accession>A0A290S3A4</accession>
<dbReference type="GO" id="GO:0000725">
    <property type="term" value="P:recombinational repair"/>
    <property type="evidence" value="ECO:0007669"/>
    <property type="project" value="TreeGrafter"/>
</dbReference>
<keyword evidence="1" id="KW-0547">Nucleotide-binding</keyword>
<evidence type="ECO:0000256" key="4">
    <source>
        <dbReference type="ARBA" id="ARBA00022840"/>
    </source>
</evidence>
<dbReference type="Pfam" id="PF00580">
    <property type="entry name" value="UvrD-helicase"/>
    <property type="match status" value="1"/>
</dbReference>
<evidence type="ECO:0000313" key="7">
    <source>
        <dbReference type="Proteomes" id="UP000016505"/>
    </source>
</evidence>
<keyword evidence="3" id="KW-0347">Helicase</keyword>
<feature type="domain" description="UvrD-like helicase ATP-binding" evidence="5">
    <location>
        <begin position="13"/>
        <end position="93"/>
    </location>
</feature>
<dbReference type="GO" id="GO:0043138">
    <property type="term" value="F:3'-5' DNA helicase activity"/>
    <property type="evidence" value="ECO:0007669"/>
    <property type="project" value="TreeGrafter"/>
</dbReference>
<dbReference type="InterPro" id="IPR027417">
    <property type="entry name" value="P-loop_NTPase"/>
</dbReference>
<evidence type="ECO:0000259" key="5">
    <source>
        <dbReference type="Pfam" id="PF00580"/>
    </source>
</evidence>
<name>A0A290S3A4_9GAMM</name>
<proteinExistence type="predicted"/>
<dbReference type="PANTHER" id="PTHR11070:SF3">
    <property type="entry name" value="DNA 3'-5' HELICASE"/>
    <property type="match status" value="1"/>
</dbReference>
<dbReference type="Gene3D" id="3.40.50.300">
    <property type="entry name" value="P-loop containing nucleotide triphosphate hydrolases"/>
    <property type="match status" value="1"/>
</dbReference>
<dbReference type="InterPro" id="IPR014016">
    <property type="entry name" value="UvrD-like_ATP-bd"/>
</dbReference>
<keyword evidence="2" id="KW-0378">Hydrolase</keyword>
<organism evidence="6 7">
    <name type="scientific">Pseudoalteromonas arctica A 37-1-2</name>
    <dbReference type="NCBI Taxonomy" id="1117313"/>
    <lineage>
        <taxon>Bacteria</taxon>
        <taxon>Pseudomonadati</taxon>
        <taxon>Pseudomonadota</taxon>
        <taxon>Gammaproteobacteria</taxon>
        <taxon>Alteromonadales</taxon>
        <taxon>Pseudoalteromonadaceae</taxon>
        <taxon>Pseudoalteromonas</taxon>
    </lineage>
</organism>
<dbReference type="GO" id="GO:0003677">
    <property type="term" value="F:DNA binding"/>
    <property type="evidence" value="ECO:0007669"/>
    <property type="project" value="InterPro"/>
</dbReference>
<dbReference type="SUPFAM" id="SSF52540">
    <property type="entry name" value="P-loop containing nucleoside triphosphate hydrolases"/>
    <property type="match status" value="1"/>
</dbReference>
<dbReference type="Proteomes" id="UP000016505">
    <property type="component" value="Chromosome I"/>
</dbReference>
<sequence length="191" mass="22078">MDTIKELPKVLSDINVPFKISAGPGAGKTTWLVEHVKNVLENSDKLNKTQKVACITYTRIGADTVNKKIKNFTDTNRLDIGTIHSFLYRNVIKPFVYLIEEDSDKNKLFNIHELTGHVEHRPSYDRISSWIHSIGSRYSYLYDQKKSDENGQTNLDKTRTILKNFEWQFSGNKLEGKLSKVYFSDLRFPSM</sequence>
<evidence type="ECO:0000313" key="6">
    <source>
        <dbReference type="EMBL" id="ATC85481.1"/>
    </source>
</evidence>
<keyword evidence="4" id="KW-0067">ATP-binding</keyword>
<evidence type="ECO:0000256" key="2">
    <source>
        <dbReference type="ARBA" id="ARBA00022801"/>
    </source>
</evidence>
<dbReference type="GO" id="GO:0005829">
    <property type="term" value="C:cytosol"/>
    <property type="evidence" value="ECO:0007669"/>
    <property type="project" value="TreeGrafter"/>
</dbReference>
<dbReference type="RefSeq" id="WP_010554326.1">
    <property type="nucleotide sequence ID" value="NZ_CP011025.1"/>
</dbReference>
<evidence type="ECO:0000256" key="3">
    <source>
        <dbReference type="ARBA" id="ARBA00022806"/>
    </source>
</evidence>
<dbReference type="KEGG" id="part:PARC_a0780"/>
<protein>
    <recommendedName>
        <fullName evidence="5">UvrD-like helicase ATP-binding domain-containing protein</fullName>
    </recommendedName>
</protein>
<evidence type="ECO:0000256" key="1">
    <source>
        <dbReference type="ARBA" id="ARBA00022741"/>
    </source>
</evidence>
<dbReference type="PANTHER" id="PTHR11070">
    <property type="entry name" value="UVRD / RECB / PCRA DNA HELICASE FAMILY MEMBER"/>
    <property type="match status" value="1"/>
</dbReference>
<dbReference type="InterPro" id="IPR000212">
    <property type="entry name" value="DNA_helicase_UvrD/REP"/>
</dbReference>
<dbReference type="OrthoDB" id="384988at2"/>
<dbReference type="GO" id="GO:0005524">
    <property type="term" value="F:ATP binding"/>
    <property type="evidence" value="ECO:0007669"/>
    <property type="project" value="UniProtKB-KW"/>
</dbReference>
<dbReference type="AlphaFoldDB" id="A0A290S3A4"/>
<gene>
    <name evidence="6" type="ORF">PARC_a0780</name>
</gene>
<dbReference type="GO" id="GO:0016787">
    <property type="term" value="F:hydrolase activity"/>
    <property type="evidence" value="ECO:0007669"/>
    <property type="project" value="UniProtKB-KW"/>
</dbReference>
<dbReference type="EMBL" id="CP011025">
    <property type="protein sequence ID" value="ATC85481.1"/>
    <property type="molecule type" value="Genomic_DNA"/>
</dbReference>
<reference evidence="6 7" key="1">
    <citation type="journal article" date="2012" name="J. Bacteriol.">
        <title>Genome sequences of type strains of seven species of the marine bacterium Pseudoalteromonas.</title>
        <authorList>
            <person name="Xie B.B."/>
            <person name="Shu Y.L."/>
            <person name="Qin Q.L."/>
            <person name="Rong J.C."/>
            <person name="Zhang X.Y."/>
            <person name="Chen X.L."/>
            <person name="Shi M."/>
            <person name="He H.L."/>
            <person name="Zhou B.C."/>
            <person name="Zhang Y.Z."/>
        </authorList>
    </citation>
    <scope>NUCLEOTIDE SEQUENCE [LARGE SCALE GENOMIC DNA]</scope>
    <source>
        <strain evidence="6 7">A 37-1-2</strain>
    </source>
</reference>